<feature type="region of interest" description="Disordered" evidence="9">
    <location>
        <begin position="1534"/>
        <end position="1553"/>
    </location>
</feature>
<feature type="domain" description="S1 motif" evidence="10">
    <location>
        <begin position="1033"/>
        <end position="1109"/>
    </location>
</feature>
<dbReference type="PANTHER" id="PTHR23270:SF10">
    <property type="entry name" value="PROTEIN RRP5 HOMOLOG"/>
    <property type="match status" value="1"/>
</dbReference>
<reference evidence="11" key="2">
    <citation type="submission" date="2020-08" db="EMBL/GenBank/DDBJ databases">
        <title>Plant Genome Project.</title>
        <authorList>
            <person name="Zhang R.-G."/>
        </authorList>
    </citation>
    <scope>NUCLEOTIDE SEQUENCE</scope>
    <source>
        <strain evidence="11">Huo1</strain>
        <tissue evidence="11">Leaf</tissue>
    </source>
</reference>
<dbReference type="Gene3D" id="1.10.455.10">
    <property type="entry name" value="Ribosomal protein S7 domain"/>
    <property type="match status" value="1"/>
</dbReference>
<feature type="domain" description="S1 motif" evidence="10">
    <location>
        <begin position="1228"/>
        <end position="1302"/>
    </location>
</feature>
<dbReference type="SUPFAM" id="SSF48452">
    <property type="entry name" value="TPR-like"/>
    <property type="match status" value="1"/>
</dbReference>
<dbReference type="SMART" id="SM00316">
    <property type="entry name" value="S1"/>
    <property type="match status" value="14"/>
</dbReference>
<feature type="domain" description="S1 motif" evidence="10">
    <location>
        <begin position="844"/>
        <end position="908"/>
    </location>
</feature>
<dbReference type="InterPro" id="IPR023798">
    <property type="entry name" value="Ribosomal_uS7_dom"/>
</dbReference>
<evidence type="ECO:0000256" key="9">
    <source>
        <dbReference type="SAM" id="MobiDB-lite"/>
    </source>
</evidence>
<dbReference type="InterPro" id="IPR020606">
    <property type="entry name" value="Ribosomal_uS7_CS"/>
</dbReference>
<dbReference type="PROSITE" id="PS00052">
    <property type="entry name" value="RIBOSOMAL_S7"/>
    <property type="match status" value="1"/>
</dbReference>
<keyword evidence="3" id="KW-0698">rRNA processing</keyword>
<accession>A0A8X8ZMM9</accession>
<evidence type="ECO:0000313" key="12">
    <source>
        <dbReference type="Proteomes" id="UP000298416"/>
    </source>
</evidence>
<dbReference type="Pfam" id="PF00575">
    <property type="entry name" value="S1"/>
    <property type="match status" value="4"/>
</dbReference>
<keyword evidence="12" id="KW-1185">Reference proteome</keyword>
<feature type="domain" description="S1 motif" evidence="10">
    <location>
        <begin position="219"/>
        <end position="296"/>
    </location>
</feature>
<dbReference type="EMBL" id="PNBA02000010">
    <property type="protein sequence ID" value="KAG6410987.1"/>
    <property type="molecule type" value="Genomic_DNA"/>
</dbReference>
<proteinExistence type="inferred from homology"/>
<dbReference type="Gene3D" id="1.25.40.1040">
    <property type="match status" value="1"/>
</dbReference>
<evidence type="ECO:0000259" key="10">
    <source>
        <dbReference type="PROSITE" id="PS50126"/>
    </source>
</evidence>
<dbReference type="GO" id="GO:0006412">
    <property type="term" value="P:translation"/>
    <property type="evidence" value="ECO:0007669"/>
    <property type="project" value="InterPro"/>
</dbReference>
<evidence type="ECO:0000256" key="6">
    <source>
        <dbReference type="ARBA" id="ARBA00023242"/>
    </source>
</evidence>
<dbReference type="GO" id="GO:0015935">
    <property type="term" value="C:small ribosomal subunit"/>
    <property type="evidence" value="ECO:0007669"/>
    <property type="project" value="InterPro"/>
</dbReference>
<dbReference type="FunFam" id="2.40.50.140:FF:000159">
    <property type="entry name" value="rRNA biogenesis protein rrp5"/>
    <property type="match status" value="3"/>
</dbReference>
<name>A0A8X8ZMM9_SALSN</name>
<dbReference type="GO" id="GO:0003723">
    <property type="term" value="F:RNA binding"/>
    <property type="evidence" value="ECO:0007669"/>
    <property type="project" value="InterPro"/>
</dbReference>
<sequence>MAPPAKKFNSKPSSERPRRRPIGVVASSQLPLQPEDDAPDFPRGGGTLLSRAERNEAREGVEKDFETEIRVLKKRKKEKRVQNKNNSTEDDLGLLFADGITGKLPRFANKITLKNVSSGMKLWGVIAEVNEKDIIVSLPGGLRGLVRACDAFDPISNDEINGDVDNSFLSRIYQKGQLVSCVVLQVDDDKKEIAKRKIWLSLRLSVLHKSLNLDSIQEGMVLSAYVKSIEDHGFMLHFGLPSFAGFMPKQNQSDASYSISVYAAEGRNLNVGIGQLLQGIVKSVDRSRKVVHMSSDMDVVSKYVTKELKGISIDLLVPGMMVNARVQSTLENGILLSFLTYFTGTVDIFNLDKTFPSSKWKNDYAKNIKFNARILFIDPSTRAVGLTLSPQLVSNKASTSLVKVGDIFEQCKVVRVDKGSGLLLEVPTEPFPTPAYVNDVADKEVKLDKIFKEGSSARARILGYRHLEGLATATLKTSAFEGSVFTHSDVKPGMVVKAKVIAVDSFGAIVQLASGVKALCPLRHMSEFEITKPRKKFEVKSKLEILSSYADGSDGLVTHGWITKIEKHGCFVRFYNGVQGFAPRSELGLGPGSDIHSMYHVEQVVKCRVVKCIPASHRINLSFNITPTRGSEGELIKPGSLVSGVVESVATKTIVVAIHESSRMKGTVVLEHLADHHGLATLLMSVMKPGYHFDKLLVLDVEGNNPILTAKHSLVNSIEQIPAEISQISCHSVVHGYICNIIDTGCFVRFMGRLTGFAPKSKVTDDRRSDLSEVFFVGQSVRSNIVDISSDTGRITLSLKQSLCSSTDASFIQEYFLLEEKISELQVSDTHGPLLKWTNGFGICSVVEGKVHEIKDFGVVISFQEYSDVFGFISHYHLAETTLEKHSVVRAAVLDVSRIERFVDLSLKPELINKTKEGSSASKTLKKKRKREAHKELEDNQVVNAIVEIVKENYLVLSLPTYNYSIGYASLTDYNTQRFPITQFSHGQSVTATVMALPGPTTGGRLLLLLKSLSDGMETSSSKRAKKSSYDVGSLVQAEISETKPLELRVKFGSGFNGRIHITEATDDNSADSPFSEYTVGQKLTARIVSKGNRTESSRGYHGWDLSVKPSLLKGDAEMSKSLSSEDINYSYGQSVYGFVYKIDPEWAWLTVSREFMAQLYILDSSSEPCELLDFQKKFYVGKAVSGFVINVNKEKKLLRVVLHAPPASGELKEADSDRHSLCHLVQGSVVGGRISKILPGVGGLLVQIDQHHYGKVHFTELTDAWVSNPLSGYQEGQFVKCRVLEINQSFKGSVHVDLSLRSAQDASGILISNLSDDFIENPEKDFSIGQLVTGKVLSVEPLSKRAEVTLRTSSAVNAPKSNANHLNQIMVGDIIHGKVKRVESYGLFISIDQTNVVGLCHVSELSDDHVDDLSAKFKAGEIVTAKVLKVDKERNRVSLGMKNSYIAGEEGSTTPSRQSIDVTVGMNGSVTTSEPSLSQGSSEDMKNGSDVDHIPLLADAESRALVPPLEVQLDDIESLDIQGDISESVVDVADDNEEKTDKKTKKKAREEREREIRAAEERLLEKDIPRSAEEFEKLIRSSPNSSFIWIKYMAFMLSLADIEKARSIAERALRTINIREESEKLNIWVAYFNLENEYGNPPEEAVQKIFERALQYCDPKKVNLALLGMYERTEQHKLADDLLNKMSRKFKHSCKVWLRKIQSLVNRNVDGVQSVVERGLKSLPRHKHIKFITQMAILEFKCGVPDRGRSLFEKMLREYPKRTDLWSVYLDQEIRVGDADLIRALFERAISLSLPPKKMKFLFNKYLQYEKSTGDEQRVESVKAKAMEYVNWEDMAEAAVAPPVNDEDKIQAGVMLFNRWSYDEVEISDISVEDYITATAAKHPTFMPHTAGRYQARRFRKAQCPIIERLTNSLMMHGRNNGKKLMAVRIIKHAMEIIHLLTDLNPIQVIVDAVINSGPREDATRIGSAGVVRRQAVDISPLRRVNQAIYLLTTGARESSFRNVKTIAECLADELINAAKGSSNSYAIKKKDEIERVAKANR</sequence>
<dbReference type="FunFam" id="1.10.455.10:FF:000002">
    <property type="entry name" value="40S ribosomal protein S5"/>
    <property type="match status" value="1"/>
</dbReference>
<feature type="domain" description="S1 motif" evidence="10">
    <location>
        <begin position="1310"/>
        <end position="1352"/>
    </location>
</feature>
<dbReference type="InterPro" id="IPR057300">
    <property type="entry name" value="OB_Rrp5"/>
</dbReference>
<dbReference type="SUPFAM" id="SSF50249">
    <property type="entry name" value="Nucleic acid-binding proteins"/>
    <property type="match status" value="11"/>
</dbReference>
<keyword evidence="6" id="KW-0539">Nucleus</keyword>
<feature type="region of interest" description="Disordered" evidence="9">
    <location>
        <begin position="1"/>
        <end position="60"/>
    </location>
</feature>
<dbReference type="InterPro" id="IPR005716">
    <property type="entry name" value="Ribosomal_uS7_euk/arc"/>
</dbReference>
<comment type="subcellular location">
    <subcellularLocation>
        <location evidence="1">Nucleus</location>
        <location evidence="1">Nucleolus</location>
    </subcellularLocation>
</comment>
<dbReference type="Proteomes" id="UP000298416">
    <property type="component" value="Unassembled WGS sequence"/>
</dbReference>
<feature type="domain" description="S1 motif" evidence="10">
    <location>
        <begin position="731"/>
        <end position="800"/>
    </location>
</feature>
<evidence type="ECO:0000256" key="3">
    <source>
        <dbReference type="ARBA" id="ARBA00022552"/>
    </source>
</evidence>
<dbReference type="InterPro" id="IPR003029">
    <property type="entry name" value="S1_domain"/>
</dbReference>
<comment type="similarity">
    <text evidence="2 8">Belongs to the universal ribosomal protein uS7 family.</text>
</comment>
<dbReference type="SMART" id="SM00386">
    <property type="entry name" value="HAT"/>
    <property type="match status" value="5"/>
</dbReference>
<dbReference type="Pfam" id="PF00177">
    <property type="entry name" value="Ribosomal_S7"/>
    <property type="match status" value="1"/>
</dbReference>
<reference evidence="11" key="1">
    <citation type="submission" date="2018-01" db="EMBL/GenBank/DDBJ databases">
        <authorList>
            <person name="Mao J.F."/>
        </authorList>
    </citation>
    <scope>NUCLEOTIDE SEQUENCE</scope>
    <source>
        <strain evidence="11">Huo1</strain>
        <tissue evidence="11">Leaf</tissue>
    </source>
</reference>
<dbReference type="Gene3D" id="2.40.50.140">
    <property type="entry name" value="Nucleic acid-binding proteins"/>
    <property type="match status" value="10"/>
</dbReference>
<dbReference type="InterPro" id="IPR057301">
    <property type="entry name" value="Rrp5_OB_4th"/>
</dbReference>
<dbReference type="InterPro" id="IPR011990">
    <property type="entry name" value="TPR-like_helical_dom_sf"/>
</dbReference>
<evidence type="ECO:0000256" key="5">
    <source>
        <dbReference type="ARBA" id="ARBA00022980"/>
    </source>
</evidence>
<feature type="domain" description="S1 motif" evidence="10">
    <location>
        <begin position="1373"/>
        <end position="1443"/>
    </location>
</feature>
<dbReference type="InterPro" id="IPR045209">
    <property type="entry name" value="Rrp5"/>
</dbReference>
<feature type="compositionally biased region" description="Polar residues" evidence="9">
    <location>
        <begin position="1467"/>
        <end position="1483"/>
    </location>
</feature>
<feature type="region of interest" description="Disordered" evidence="9">
    <location>
        <begin position="1467"/>
        <end position="1488"/>
    </location>
</feature>
<dbReference type="GO" id="GO:0006364">
    <property type="term" value="P:rRNA processing"/>
    <property type="evidence" value="ECO:0007669"/>
    <property type="project" value="UniProtKB-KW"/>
</dbReference>
<dbReference type="InterPro" id="IPR036823">
    <property type="entry name" value="Ribosomal_uS7_dom_sf"/>
</dbReference>
<dbReference type="GO" id="GO:0003735">
    <property type="term" value="F:structural constituent of ribosome"/>
    <property type="evidence" value="ECO:0007669"/>
    <property type="project" value="InterPro"/>
</dbReference>
<dbReference type="FunFam" id="2.40.50.140:FF:000148">
    <property type="entry name" value="protein RRP5 homolog isoform X1"/>
    <property type="match status" value="1"/>
</dbReference>
<dbReference type="NCBIfam" id="NF003106">
    <property type="entry name" value="PRK04027.1"/>
    <property type="match status" value="1"/>
</dbReference>
<feature type="domain" description="S1 motif" evidence="10">
    <location>
        <begin position="555"/>
        <end position="624"/>
    </location>
</feature>
<dbReference type="GO" id="GO:0032040">
    <property type="term" value="C:small-subunit processome"/>
    <property type="evidence" value="ECO:0007669"/>
    <property type="project" value="TreeGrafter"/>
</dbReference>
<dbReference type="FunFam" id="1.25.40.10:FF:000065">
    <property type="entry name" value="Programmed cell death 11"/>
    <property type="match status" value="1"/>
</dbReference>
<evidence type="ECO:0000256" key="4">
    <source>
        <dbReference type="ARBA" id="ARBA00022737"/>
    </source>
</evidence>
<keyword evidence="7 8" id="KW-0687">Ribonucleoprotein</keyword>
<evidence type="ECO:0000256" key="8">
    <source>
        <dbReference type="RuleBase" id="RU003619"/>
    </source>
</evidence>
<dbReference type="CDD" id="cd14867">
    <property type="entry name" value="uS7_Eukaryote"/>
    <property type="match status" value="1"/>
</dbReference>
<dbReference type="PROSITE" id="PS50126">
    <property type="entry name" value="S1"/>
    <property type="match status" value="10"/>
</dbReference>
<dbReference type="SUPFAM" id="SSF47973">
    <property type="entry name" value="Ribosomal protein S7"/>
    <property type="match status" value="1"/>
</dbReference>
<evidence type="ECO:0000313" key="11">
    <source>
        <dbReference type="EMBL" id="KAG6410987.1"/>
    </source>
</evidence>
<dbReference type="Pfam" id="PF24685">
    <property type="entry name" value="OB_RRP5_4th"/>
    <property type="match status" value="1"/>
</dbReference>
<dbReference type="PANTHER" id="PTHR23270">
    <property type="entry name" value="PROGRAMMED CELL DEATH PROTEIN 11 PRE-RRNA PROCESSING PROTEIN RRP5"/>
    <property type="match status" value="1"/>
</dbReference>
<dbReference type="InterPro" id="IPR012340">
    <property type="entry name" value="NA-bd_OB-fold"/>
</dbReference>
<keyword evidence="4" id="KW-0677">Repeat</keyword>
<feature type="domain" description="S1 motif" evidence="10">
    <location>
        <begin position="493"/>
        <end position="545"/>
    </location>
</feature>
<dbReference type="InterPro" id="IPR055430">
    <property type="entry name" value="HAT_Syf1_CNRKL1_C"/>
</dbReference>
<evidence type="ECO:0000256" key="1">
    <source>
        <dbReference type="ARBA" id="ARBA00004604"/>
    </source>
</evidence>
<dbReference type="NCBIfam" id="TIGR01028">
    <property type="entry name" value="uS7_euk_arch"/>
    <property type="match status" value="1"/>
</dbReference>
<feature type="domain" description="S1 motif" evidence="10">
    <location>
        <begin position="119"/>
        <end position="203"/>
    </location>
</feature>
<dbReference type="InterPro" id="IPR003107">
    <property type="entry name" value="HAT"/>
</dbReference>
<dbReference type="Gene3D" id="1.25.40.10">
    <property type="entry name" value="Tetratricopeptide repeat domain"/>
    <property type="match status" value="1"/>
</dbReference>
<feature type="compositionally biased region" description="Basic and acidic residues" evidence="9">
    <location>
        <begin position="51"/>
        <end position="60"/>
    </location>
</feature>
<dbReference type="Pfam" id="PF23231">
    <property type="entry name" value="HAT_Syf1_CNRKL1_C"/>
    <property type="match status" value="1"/>
</dbReference>
<evidence type="ECO:0000256" key="7">
    <source>
        <dbReference type="ARBA" id="ARBA00023274"/>
    </source>
</evidence>
<keyword evidence="5 8" id="KW-0689">Ribosomal protein</keyword>
<gene>
    <name evidence="11" type="ORF">SASPL_129060</name>
</gene>
<organism evidence="11">
    <name type="scientific">Salvia splendens</name>
    <name type="common">Scarlet sage</name>
    <dbReference type="NCBI Taxonomy" id="180675"/>
    <lineage>
        <taxon>Eukaryota</taxon>
        <taxon>Viridiplantae</taxon>
        <taxon>Streptophyta</taxon>
        <taxon>Embryophyta</taxon>
        <taxon>Tracheophyta</taxon>
        <taxon>Spermatophyta</taxon>
        <taxon>Magnoliopsida</taxon>
        <taxon>eudicotyledons</taxon>
        <taxon>Gunneridae</taxon>
        <taxon>Pentapetalae</taxon>
        <taxon>asterids</taxon>
        <taxon>lamiids</taxon>
        <taxon>Lamiales</taxon>
        <taxon>Lamiaceae</taxon>
        <taxon>Nepetoideae</taxon>
        <taxon>Mentheae</taxon>
        <taxon>Salviinae</taxon>
        <taxon>Salvia</taxon>
        <taxon>Salvia subgen. Calosphace</taxon>
        <taxon>core Calosphace</taxon>
    </lineage>
</organism>
<evidence type="ECO:0000256" key="2">
    <source>
        <dbReference type="ARBA" id="ARBA00007151"/>
    </source>
</evidence>
<comment type="caution">
    <text evidence="11">The sequence shown here is derived from an EMBL/GenBank/DDBJ whole genome shotgun (WGS) entry which is preliminary data.</text>
</comment>
<dbReference type="Pfam" id="PF24682">
    <property type="entry name" value="OB_RRP5"/>
    <property type="match status" value="1"/>
</dbReference>
<protein>
    <recommendedName>
        <fullName evidence="10">S1 motif domain-containing protein</fullName>
    </recommendedName>
</protein>